<keyword evidence="1" id="KW-0732">Signal</keyword>
<evidence type="ECO:0008006" key="4">
    <source>
        <dbReference type="Google" id="ProtNLM"/>
    </source>
</evidence>
<evidence type="ECO:0000256" key="1">
    <source>
        <dbReference type="SAM" id="SignalP"/>
    </source>
</evidence>
<accession>A0A5C6RRV4</accession>
<protein>
    <recommendedName>
        <fullName evidence="4">P/Homo B domain-containing protein</fullName>
    </recommendedName>
</protein>
<dbReference type="Pfam" id="PF21471">
    <property type="entry name" value="Reelin_subrepeat-B"/>
    <property type="match status" value="1"/>
</dbReference>
<name>A0A5C6RRV4_9FLAO</name>
<proteinExistence type="predicted"/>
<organism evidence="2 3">
    <name type="scientific">Vicingus serpentipes</name>
    <dbReference type="NCBI Taxonomy" id="1926625"/>
    <lineage>
        <taxon>Bacteria</taxon>
        <taxon>Pseudomonadati</taxon>
        <taxon>Bacteroidota</taxon>
        <taxon>Flavobacteriia</taxon>
        <taxon>Flavobacteriales</taxon>
        <taxon>Vicingaceae</taxon>
        <taxon>Vicingus</taxon>
    </lineage>
</organism>
<dbReference type="Gene3D" id="2.60.120.260">
    <property type="entry name" value="Galactose-binding domain-like"/>
    <property type="match status" value="2"/>
</dbReference>
<dbReference type="Proteomes" id="UP000321721">
    <property type="component" value="Unassembled WGS sequence"/>
</dbReference>
<comment type="caution">
    <text evidence="2">The sequence shown here is derived from an EMBL/GenBank/DDBJ whole genome shotgun (WGS) entry which is preliminary data.</text>
</comment>
<reference evidence="2 3" key="1">
    <citation type="submission" date="2019-08" db="EMBL/GenBank/DDBJ databases">
        <title>Genome of Vicingus serpentipes NCIMB 15042.</title>
        <authorList>
            <person name="Bowman J.P."/>
        </authorList>
    </citation>
    <scope>NUCLEOTIDE SEQUENCE [LARGE SCALE GENOMIC DNA]</scope>
    <source>
        <strain evidence="2 3">NCIMB 15042</strain>
    </source>
</reference>
<evidence type="ECO:0000313" key="3">
    <source>
        <dbReference type="Proteomes" id="UP000321721"/>
    </source>
</evidence>
<feature type="signal peptide" evidence="1">
    <location>
        <begin position="1"/>
        <end position="22"/>
    </location>
</feature>
<sequence>MLKLLSKIFFIAFTLISFQGFAQCSLNLFANPDPVICGECVTLSAFGSMDGNIAFQEDFNSGSPVGWQFTQAVTINSTECGVPAPDGTDYMWMGDNAVNPRDMTTVGFDLTLGGTICFEMRYSVQGDASPCEGPDEPDEGVYLQYSTDNGATWITIDYWDPNGGNDPSLTGWNQYCAAIPAGALTTNTMIQWHQDDVSGAEYDHWGIDNVIITLNDPNSQITWLHDGYNYPLGSSGGDNPTQVCLTANGTYTAEITNGTNTCSQDITVNVVNPVVSVSAAPDTSICPGECVQLVGDAKVITSPASTPTFENNEFSVVASGSADMNINVTGLNQTTLTSTSITEVCLTGFTFSGTQVCTSFGGCNCNGTTIGLGSTCNLDISSFDVILTTPDGCQITLVPNGVASGTDYTNVCFVPSGGADINGGGFPTPGTWDPDQPFSNLNGCNSNGVWNLEVNAPGGLGFGIGTLQGWAISFDDPEISYPATYTWSPTTDMTNSNTLTPTVCPSGTETYTLEATDANNCVTVSNDVTVTVSACTNCSIDSLTVNTTPCDASGNYTTNGLIYFVNRPATGNLVIEDCNGLQQVIPVASISSPQAYNLTGQTADGLACDITTYFSDDLTCTNTENYTAPAACAPCNI</sequence>
<dbReference type="RefSeq" id="WP_147101721.1">
    <property type="nucleotide sequence ID" value="NZ_VOOS01000005.1"/>
</dbReference>
<feature type="chain" id="PRO_5023070263" description="P/Homo B domain-containing protein" evidence="1">
    <location>
        <begin position="23"/>
        <end position="637"/>
    </location>
</feature>
<feature type="non-terminal residue" evidence="2">
    <location>
        <position position="637"/>
    </location>
</feature>
<dbReference type="AlphaFoldDB" id="A0A5C6RRV4"/>
<evidence type="ECO:0000313" key="2">
    <source>
        <dbReference type="EMBL" id="TXB64390.1"/>
    </source>
</evidence>
<dbReference type="OrthoDB" id="9792152at2"/>
<dbReference type="InterPro" id="IPR049419">
    <property type="entry name" value="Reelin_subrepeat-B"/>
</dbReference>
<keyword evidence="3" id="KW-1185">Reference proteome</keyword>
<gene>
    <name evidence="2" type="ORF">FRY74_11400</name>
</gene>
<dbReference type="EMBL" id="VOOS01000005">
    <property type="protein sequence ID" value="TXB64390.1"/>
    <property type="molecule type" value="Genomic_DNA"/>
</dbReference>